<keyword evidence="4" id="KW-1003">Cell membrane</keyword>
<dbReference type="Gene3D" id="6.10.340.10">
    <property type="match status" value="1"/>
</dbReference>
<sequence>MSTRKNKRIPLLQHWTRRYLMTLVVGLIVIGIISALWIRHTTIENRIDLTRFIAEQTAAQVVNLQEDETTLEDTPEINPQFREETEIFVVDPGGYTLSPYNRQGGLSIRRFPTTILDSEEDVQVVDLTNEGDRFYVVKAPIEDQDVLFGWVLVLQKEEFVTSVQQEYRQLTMMLLSMAVLGWAAIYFQLRRLVTPIKYVSNGARKIKEGTYQKMALTPESIKEEEVYDLVESFNEMANRLEQLEETRTALLAGVTHELKTPVTSISGLLQALDQGVVQGEEAKSFVKYSLKETEKLQTMVEDLLVFNSLAVDAIPMRKEPLLIADEIKDAVNQWRVNRTQCEVRLDISEEVLDVEVDLDIVRFQQILTNLMNNGEQAMSGKNHGTMFIHVFVRDKNVFVQVSDEGIGIPSNEQELIFERFFRGEGKKYQTRGLGLGLALSRMLAEGLGGNLTLTSSGDEGTVFTLSLPIASGEEK</sequence>
<dbReference type="InterPro" id="IPR036097">
    <property type="entry name" value="HisK_dim/P_sf"/>
</dbReference>
<dbReference type="CDD" id="cd00075">
    <property type="entry name" value="HATPase"/>
    <property type="match status" value="1"/>
</dbReference>
<evidence type="ECO:0000256" key="5">
    <source>
        <dbReference type="ARBA" id="ARBA00022553"/>
    </source>
</evidence>
<evidence type="ECO:0000256" key="7">
    <source>
        <dbReference type="ARBA" id="ARBA00022741"/>
    </source>
</evidence>
<dbReference type="PRINTS" id="PR00344">
    <property type="entry name" value="BCTRLSENSOR"/>
</dbReference>
<keyword evidence="6" id="KW-0808">Transferase</keyword>
<keyword evidence="12" id="KW-1133">Transmembrane helix</keyword>
<evidence type="ECO:0000256" key="6">
    <source>
        <dbReference type="ARBA" id="ARBA00022679"/>
    </source>
</evidence>
<name>A0A3A9KR02_9BACI</name>
<evidence type="ECO:0000259" key="14">
    <source>
        <dbReference type="PROSITE" id="PS50885"/>
    </source>
</evidence>
<dbReference type="SUPFAM" id="SSF55874">
    <property type="entry name" value="ATPase domain of HSP90 chaperone/DNA topoisomerase II/histidine kinase"/>
    <property type="match status" value="1"/>
</dbReference>
<feature type="domain" description="HAMP" evidence="14">
    <location>
        <begin position="190"/>
        <end position="245"/>
    </location>
</feature>
<dbReference type="SMART" id="SM00304">
    <property type="entry name" value="HAMP"/>
    <property type="match status" value="1"/>
</dbReference>
<dbReference type="AlphaFoldDB" id="A0A3A9KR02"/>
<evidence type="ECO:0000256" key="1">
    <source>
        <dbReference type="ARBA" id="ARBA00000085"/>
    </source>
</evidence>
<dbReference type="Pfam" id="PF02518">
    <property type="entry name" value="HATPase_c"/>
    <property type="match status" value="1"/>
</dbReference>
<dbReference type="Gene3D" id="1.10.287.130">
    <property type="match status" value="1"/>
</dbReference>
<dbReference type="SUPFAM" id="SSF47384">
    <property type="entry name" value="Homodimeric domain of signal transducing histidine kinase"/>
    <property type="match status" value="1"/>
</dbReference>
<dbReference type="CDD" id="cd00082">
    <property type="entry name" value="HisKA"/>
    <property type="match status" value="1"/>
</dbReference>
<evidence type="ECO:0000256" key="4">
    <source>
        <dbReference type="ARBA" id="ARBA00022475"/>
    </source>
</evidence>
<keyword evidence="7" id="KW-0547">Nucleotide-binding</keyword>
<dbReference type="InterPro" id="IPR004358">
    <property type="entry name" value="Sig_transdc_His_kin-like_C"/>
</dbReference>
<protein>
    <recommendedName>
        <fullName evidence="3">histidine kinase</fullName>
        <ecNumber evidence="3">2.7.13.3</ecNumber>
    </recommendedName>
</protein>
<keyword evidence="11 12" id="KW-0472">Membrane</keyword>
<evidence type="ECO:0000259" key="13">
    <source>
        <dbReference type="PROSITE" id="PS50109"/>
    </source>
</evidence>
<keyword evidence="5" id="KW-0597">Phosphoprotein</keyword>
<dbReference type="InterPro" id="IPR003661">
    <property type="entry name" value="HisK_dim/P_dom"/>
</dbReference>
<reference evidence="15 16" key="1">
    <citation type="submission" date="2017-10" db="EMBL/GenBank/DDBJ databases">
        <title>Bacillus sp. nov., a halophilic bacterium isolated from a Keqin Lake.</title>
        <authorList>
            <person name="Wang H."/>
        </authorList>
    </citation>
    <scope>NUCLEOTIDE SEQUENCE [LARGE SCALE GENOMIC DNA]</scope>
    <source>
        <strain evidence="15 16">KCTC 13187</strain>
    </source>
</reference>
<comment type="subcellular location">
    <subcellularLocation>
        <location evidence="2">Cell membrane</location>
        <topology evidence="2">Multi-pass membrane protein</topology>
    </subcellularLocation>
</comment>
<organism evidence="15 16">
    <name type="scientific">Salipaludibacillus neizhouensis</name>
    <dbReference type="NCBI Taxonomy" id="885475"/>
    <lineage>
        <taxon>Bacteria</taxon>
        <taxon>Bacillati</taxon>
        <taxon>Bacillota</taxon>
        <taxon>Bacilli</taxon>
        <taxon>Bacillales</taxon>
        <taxon>Bacillaceae</taxon>
    </lineage>
</organism>
<dbReference type="OrthoDB" id="9813151at2"/>
<keyword evidence="10" id="KW-0902">Two-component regulatory system</keyword>
<accession>A0A3A9KR02</accession>
<evidence type="ECO:0000256" key="8">
    <source>
        <dbReference type="ARBA" id="ARBA00022777"/>
    </source>
</evidence>
<keyword evidence="12" id="KW-0812">Transmembrane</keyword>
<dbReference type="RefSeq" id="WP_110937408.1">
    <property type="nucleotide sequence ID" value="NZ_KZ614146.1"/>
</dbReference>
<dbReference type="CDD" id="cd06225">
    <property type="entry name" value="HAMP"/>
    <property type="match status" value="1"/>
</dbReference>
<dbReference type="Gene3D" id="3.30.565.10">
    <property type="entry name" value="Histidine kinase-like ATPase, C-terminal domain"/>
    <property type="match status" value="1"/>
</dbReference>
<dbReference type="EMBL" id="PDOE01000004">
    <property type="protein sequence ID" value="RKL67106.1"/>
    <property type="molecule type" value="Genomic_DNA"/>
</dbReference>
<dbReference type="InterPro" id="IPR003660">
    <property type="entry name" value="HAMP_dom"/>
</dbReference>
<proteinExistence type="predicted"/>
<keyword evidence="9" id="KW-0067">ATP-binding</keyword>
<dbReference type="InterPro" id="IPR036890">
    <property type="entry name" value="HATPase_C_sf"/>
</dbReference>
<evidence type="ECO:0000256" key="3">
    <source>
        <dbReference type="ARBA" id="ARBA00012438"/>
    </source>
</evidence>
<feature type="transmembrane region" description="Helical" evidence="12">
    <location>
        <begin position="20"/>
        <end position="38"/>
    </location>
</feature>
<dbReference type="SMART" id="SM00387">
    <property type="entry name" value="HATPase_c"/>
    <property type="match status" value="1"/>
</dbReference>
<evidence type="ECO:0000256" key="2">
    <source>
        <dbReference type="ARBA" id="ARBA00004651"/>
    </source>
</evidence>
<evidence type="ECO:0000256" key="12">
    <source>
        <dbReference type="SAM" id="Phobius"/>
    </source>
</evidence>
<dbReference type="GO" id="GO:0005524">
    <property type="term" value="F:ATP binding"/>
    <property type="evidence" value="ECO:0007669"/>
    <property type="project" value="UniProtKB-KW"/>
</dbReference>
<dbReference type="EC" id="2.7.13.3" evidence="3"/>
<dbReference type="PANTHER" id="PTHR44936:SF10">
    <property type="entry name" value="SENSOR PROTEIN RSTB"/>
    <property type="match status" value="1"/>
</dbReference>
<dbReference type="InterPro" id="IPR003594">
    <property type="entry name" value="HATPase_dom"/>
</dbReference>
<dbReference type="InterPro" id="IPR005467">
    <property type="entry name" value="His_kinase_dom"/>
</dbReference>
<evidence type="ECO:0000313" key="15">
    <source>
        <dbReference type="EMBL" id="RKL67106.1"/>
    </source>
</evidence>
<dbReference type="Proteomes" id="UP000281498">
    <property type="component" value="Unassembled WGS sequence"/>
</dbReference>
<dbReference type="PROSITE" id="PS50885">
    <property type="entry name" value="HAMP"/>
    <property type="match status" value="1"/>
</dbReference>
<dbReference type="GO" id="GO:0005886">
    <property type="term" value="C:plasma membrane"/>
    <property type="evidence" value="ECO:0007669"/>
    <property type="project" value="UniProtKB-SubCell"/>
</dbReference>
<dbReference type="GO" id="GO:0000155">
    <property type="term" value="F:phosphorelay sensor kinase activity"/>
    <property type="evidence" value="ECO:0007669"/>
    <property type="project" value="InterPro"/>
</dbReference>
<keyword evidence="8 15" id="KW-0418">Kinase</keyword>
<dbReference type="PROSITE" id="PS50109">
    <property type="entry name" value="HIS_KIN"/>
    <property type="match status" value="1"/>
</dbReference>
<dbReference type="PANTHER" id="PTHR44936">
    <property type="entry name" value="SENSOR PROTEIN CREC"/>
    <property type="match status" value="1"/>
</dbReference>
<keyword evidence="16" id="KW-1185">Reference proteome</keyword>
<feature type="domain" description="Histidine kinase" evidence="13">
    <location>
        <begin position="253"/>
        <end position="471"/>
    </location>
</feature>
<comment type="caution">
    <text evidence="15">The sequence shown here is derived from an EMBL/GenBank/DDBJ whole genome shotgun (WGS) entry which is preliminary data.</text>
</comment>
<gene>
    <name evidence="15" type="ORF">CR203_11360</name>
</gene>
<comment type="catalytic activity">
    <reaction evidence="1">
        <text>ATP + protein L-histidine = ADP + protein N-phospho-L-histidine.</text>
        <dbReference type="EC" id="2.7.13.3"/>
    </reaction>
</comment>
<dbReference type="InterPro" id="IPR050980">
    <property type="entry name" value="2C_sensor_his_kinase"/>
</dbReference>
<evidence type="ECO:0000256" key="9">
    <source>
        <dbReference type="ARBA" id="ARBA00022840"/>
    </source>
</evidence>
<evidence type="ECO:0000256" key="10">
    <source>
        <dbReference type="ARBA" id="ARBA00023012"/>
    </source>
</evidence>
<evidence type="ECO:0000256" key="11">
    <source>
        <dbReference type="ARBA" id="ARBA00023136"/>
    </source>
</evidence>
<dbReference type="Pfam" id="PF00512">
    <property type="entry name" value="HisKA"/>
    <property type="match status" value="1"/>
</dbReference>
<evidence type="ECO:0000313" key="16">
    <source>
        <dbReference type="Proteomes" id="UP000281498"/>
    </source>
</evidence>
<dbReference type="SMART" id="SM00388">
    <property type="entry name" value="HisKA"/>
    <property type="match status" value="1"/>
</dbReference>